<dbReference type="Pfam" id="PF02381">
    <property type="entry name" value="MraZ"/>
    <property type="match status" value="1"/>
</dbReference>
<evidence type="ECO:0000313" key="10">
    <source>
        <dbReference type="EMBL" id="SLN26295.1"/>
    </source>
</evidence>
<dbReference type="GO" id="GO:0003700">
    <property type="term" value="F:DNA-binding transcription factor activity"/>
    <property type="evidence" value="ECO:0007669"/>
    <property type="project" value="UniProtKB-UniRule"/>
</dbReference>
<dbReference type="Gene3D" id="3.40.1550.20">
    <property type="entry name" value="Transcriptional regulator MraZ domain"/>
    <property type="match status" value="1"/>
</dbReference>
<evidence type="ECO:0000256" key="6">
    <source>
        <dbReference type="ARBA" id="ARBA00023163"/>
    </source>
</evidence>
<keyword evidence="10" id="KW-0131">Cell cycle</keyword>
<evidence type="ECO:0000256" key="1">
    <source>
        <dbReference type="ARBA" id="ARBA00013860"/>
    </source>
</evidence>
<keyword evidence="3" id="KW-0677">Repeat</keyword>
<accession>A0A1Y5RZ64</accession>
<dbReference type="GO" id="GO:0009295">
    <property type="term" value="C:nucleoid"/>
    <property type="evidence" value="ECO:0007669"/>
    <property type="project" value="UniProtKB-SubCell"/>
</dbReference>
<dbReference type="EMBL" id="FWFQ01000006">
    <property type="protein sequence ID" value="SLN26295.1"/>
    <property type="molecule type" value="Genomic_DNA"/>
</dbReference>
<dbReference type="Proteomes" id="UP000193409">
    <property type="component" value="Unassembled WGS sequence"/>
</dbReference>
<sequence length="148" mass="16880">MSIPAPFRRVLEACDPEWKSGDAPRLIVVYGDKRRKFLECFSVEAMDSVERKIAKLPRGSKKRKALQRLYLTQSIETTIDETGRLVLPKALREKIGLESGVMCAGNGDTFEIWNPDTYEEEIYAGLEEDEDFDPDVDPSEYLEGDEED</sequence>
<dbReference type="CDD" id="cd16320">
    <property type="entry name" value="MraZ_N"/>
    <property type="match status" value="1"/>
</dbReference>
<dbReference type="SUPFAM" id="SSF89447">
    <property type="entry name" value="AbrB/MazE/MraZ-like"/>
    <property type="match status" value="1"/>
</dbReference>
<evidence type="ECO:0000256" key="4">
    <source>
        <dbReference type="ARBA" id="ARBA00023015"/>
    </source>
</evidence>
<comment type="subunit">
    <text evidence="7">Forms oligomers.</text>
</comment>
<keyword evidence="2 7" id="KW-0963">Cytoplasm</keyword>
<dbReference type="CDD" id="cd16321">
    <property type="entry name" value="MraZ_C"/>
    <property type="match status" value="1"/>
</dbReference>
<keyword evidence="11" id="KW-1185">Reference proteome</keyword>
<proteinExistence type="inferred from homology"/>
<dbReference type="PANTHER" id="PTHR34701">
    <property type="entry name" value="TRANSCRIPTIONAL REGULATOR MRAZ"/>
    <property type="match status" value="1"/>
</dbReference>
<evidence type="ECO:0000313" key="11">
    <source>
        <dbReference type="Proteomes" id="UP000193409"/>
    </source>
</evidence>
<dbReference type="GO" id="GO:2000143">
    <property type="term" value="P:negative regulation of DNA-templated transcription initiation"/>
    <property type="evidence" value="ECO:0007669"/>
    <property type="project" value="TreeGrafter"/>
</dbReference>
<keyword evidence="10" id="KW-0132">Cell division</keyword>
<comment type="similarity">
    <text evidence="7">Belongs to the MraZ family.</text>
</comment>
<evidence type="ECO:0000256" key="5">
    <source>
        <dbReference type="ARBA" id="ARBA00023125"/>
    </source>
</evidence>
<dbReference type="InterPro" id="IPR035642">
    <property type="entry name" value="MraZ_N"/>
</dbReference>
<dbReference type="RefSeq" id="WP_245824467.1">
    <property type="nucleotide sequence ID" value="NZ_FWFQ01000006.1"/>
</dbReference>
<keyword evidence="5 7" id="KW-0238">DNA-binding</keyword>
<protein>
    <recommendedName>
        <fullName evidence="1 7">Transcriptional regulator MraZ</fullName>
    </recommendedName>
</protein>
<dbReference type="InterPro" id="IPR037914">
    <property type="entry name" value="SpoVT-AbrB_sf"/>
</dbReference>
<evidence type="ECO:0000256" key="2">
    <source>
        <dbReference type="ARBA" id="ARBA00022490"/>
    </source>
</evidence>
<dbReference type="InterPro" id="IPR007159">
    <property type="entry name" value="SpoVT-AbrB_dom"/>
</dbReference>
<evidence type="ECO:0000256" key="8">
    <source>
        <dbReference type="SAM" id="MobiDB-lite"/>
    </source>
</evidence>
<dbReference type="AlphaFoldDB" id="A0A1Y5RZ64"/>
<evidence type="ECO:0000259" key="9">
    <source>
        <dbReference type="PROSITE" id="PS51740"/>
    </source>
</evidence>
<dbReference type="InterPro" id="IPR003444">
    <property type="entry name" value="MraZ"/>
</dbReference>
<dbReference type="PANTHER" id="PTHR34701:SF1">
    <property type="entry name" value="TRANSCRIPTIONAL REGULATOR MRAZ"/>
    <property type="match status" value="1"/>
</dbReference>
<dbReference type="InterPro" id="IPR020603">
    <property type="entry name" value="MraZ_dom"/>
</dbReference>
<keyword evidence="6 7" id="KW-0804">Transcription</keyword>
<evidence type="ECO:0000256" key="3">
    <source>
        <dbReference type="ARBA" id="ARBA00022737"/>
    </source>
</evidence>
<gene>
    <name evidence="7" type="primary">mraZ</name>
    <name evidence="10" type="ORF">PSA7680_01146</name>
</gene>
<organism evidence="10 11">
    <name type="scientific">Pseudoruegeria aquimaris</name>
    <dbReference type="NCBI Taxonomy" id="393663"/>
    <lineage>
        <taxon>Bacteria</taxon>
        <taxon>Pseudomonadati</taxon>
        <taxon>Pseudomonadota</taxon>
        <taxon>Alphaproteobacteria</taxon>
        <taxon>Rhodobacterales</taxon>
        <taxon>Roseobacteraceae</taxon>
        <taxon>Pseudoruegeria</taxon>
    </lineage>
</organism>
<feature type="region of interest" description="Disordered" evidence="8">
    <location>
        <begin position="126"/>
        <end position="148"/>
    </location>
</feature>
<dbReference type="GO" id="GO:0000976">
    <property type="term" value="F:transcription cis-regulatory region binding"/>
    <property type="evidence" value="ECO:0007669"/>
    <property type="project" value="TreeGrafter"/>
</dbReference>
<keyword evidence="4 7" id="KW-0805">Transcription regulation</keyword>
<dbReference type="GO" id="GO:0005737">
    <property type="term" value="C:cytoplasm"/>
    <property type="evidence" value="ECO:0007669"/>
    <property type="project" value="UniProtKB-UniRule"/>
</dbReference>
<dbReference type="InterPro" id="IPR035644">
    <property type="entry name" value="MraZ_C"/>
</dbReference>
<dbReference type="HAMAP" id="MF_01008">
    <property type="entry name" value="MraZ"/>
    <property type="match status" value="1"/>
</dbReference>
<dbReference type="GO" id="GO:0051301">
    <property type="term" value="P:cell division"/>
    <property type="evidence" value="ECO:0007669"/>
    <property type="project" value="UniProtKB-KW"/>
</dbReference>
<evidence type="ECO:0000256" key="7">
    <source>
        <dbReference type="HAMAP-Rule" id="MF_01008"/>
    </source>
</evidence>
<comment type="subcellular location">
    <subcellularLocation>
        <location evidence="7">Cytoplasm</location>
        <location evidence="7">Nucleoid</location>
    </subcellularLocation>
</comment>
<reference evidence="10 11" key="1">
    <citation type="submission" date="2017-03" db="EMBL/GenBank/DDBJ databases">
        <authorList>
            <person name="Afonso C.L."/>
            <person name="Miller P.J."/>
            <person name="Scott M.A."/>
            <person name="Spackman E."/>
            <person name="Goraichik I."/>
            <person name="Dimitrov K.M."/>
            <person name="Suarez D.L."/>
            <person name="Swayne D.E."/>
        </authorList>
    </citation>
    <scope>NUCLEOTIDE SEQUENCE [LARGE SCALE GENOMIC DNA]</scope>
    <source>
        <strain evidence="10 11">CECT 7680</strain>
    </source>
</reference>
<name>A0A1Y5RZ64_9RHOB</name>
<dbReference type="InterPro" id="IPR038619">
    <property type="entry name" value="MraZ_sf"/>
</dbReference>
<dbReference type="PROSITE" id="PS51740">
    <property type="entry name" value="SPOVT_ABRB"/>
    <property type="match status" value="1"/>
</dbReference>
<feature type="domain" description="SpoVT-AbrB" evidence="9">
    <location>
        <begin position="74"/>
        <end position="117"/>
    </location>
</feature>